<dbReference type="InParanoid" id="A0A1Y1YNC0"/>
<evidence type="ECO:0000313" key="1">
    <source>
        <dbReference type="EMBL" id="ORX99517.1"/>
    </source>
</evidence>
<name>A0A1Y1YNC0_9FUNG</name>
<protein>
    <submittedName>
        <fullName evidence="1">Uncharacterized protein</fullName>
    </submittedName>
</protein>
<keyword evidence="2" id="KW-1185">Reference proteome</keyword>
<dbReference type="EMBL" id="MCFE01000096">
    <property type="protein sequence ID" value="ORX99517.1"/>
    <property type="molecule type" value="Genomic_DNA"/>
</dbReference>
<evidence type="ECO:0000313" key="2">
    <source>
        <dbReference type="Proteomes" id="UP000193498"/>
    </source>
</evidence>
<dbReference type="Proteomes" id="UP000193498">
    <property type="component" value="Unassembled WGS sequence"/>
</dbReference>
<gene>
    <name evidence="1" type="ORF">K493DRAFT_109697</name>
</gene>
<reference evidence="1 2" key="1">
    <citation type="submission" date="2016-07" db="EMBL/GenBank/DDBJ databases">
        <title>Pervasive Adenine N6-methylation of Active Genes in Fungi.</title>
        <authorList>
            <consortium name="DOE Joint Genome Institute"/>
            <person name="Mondo S.J."/>
            <person name="Dannebaum R.O."/>
            <person name="Kuo R.C."/>
            <person name="Labutti K."/>
            <person name="Haridas S."/>
            <person name="Kuo A."/>
            <person name="Salamov A."/>
            <person name="Ahrendt S.R."/>
            <person name="Lipzen A."/>
            <person name="Sullivan W."/>
            <person name="Andreopoulos W.B."/>
            <person name="Clum A."/>
            <person name="Lindquist E."/>
            <person name="Daum C."/>
            <person name="Ramamoorthy G.K."/>
            <person name="Gryganskyi A."/>
            <person name="Culley D."/>
            <person name="Magnuson J.K."/>
            <person name="James T.Y."/>
            <person name="O'Malley M.A."/>
            <person name="Stajich J.E."/>
            <person name="Spatafora J.W."/>
            <person name="Visel A."/>
            <person name="Grigoriev I.V."/>
        </authorList>
    </citation>
    <scope>NUCLEOTIDE SEQUENCE [LARGE SCALE GENOMIC DNA]</scope>
    <source>
        <strain evidence="1 2">CBS 931.73</strain>
    </source>
</reference>
<dbReference type="AlphaFoldDB" id="A0A1Y1YNC0"/>
<proteinExistence type="predicted"/>
<sequence>MCICIANHVISLTPIPPRGALLPATDANLQNHLSVKTFSGLFGVDRALNGRPILLIGTSEGKVYYQDWDAESSRLLLCTLEEPIVGLMVVRSPRGAGVEDCLVVVG</sequence>
<organism evidence="1 2">
    <name type="scientific">Basidiobolus meristosporus CBS 931.73</name>
    <dbReference type="NCBI Taxonomy" id="1314790"/>
    <lineage>
        <taxon>Eukaryota</taxon>
        <taxon>Fungi</taxon>
        <taxon>Fungi incertae sedis</taxon>
        <taxon>Zoopagomycota</taxon>
        <taxon>Entomophthoromycotina</taxon>
        <taxon>Basidiobolomycetes</taxon>
        <taxon>Basidiobolales</taxon>
        <taxon>Basidiobolaceae</taxon>
        <taxon>Basidiobolus</taxon>
    </lineage>
</organism>
<comment type="caution">
    <text evidence="1">The sequence shown here is derived from an EMBL/GenBank/DDBJ whole genome shotgun (WGS) entry which is preliminary data.</text>
</comment>
<accession>A0A1Y1YNC0</accession>